<organism evidence="2 3">
    <name type="scientific">Symbiodinium necroappetens</name>
    <dbReference type="NCBI Taxonomy" id="1628268"/>
    <lineage>
        <taxon>Eukaryota</taxon>
        <taxon>Sar</taxon>
        <taxon>Alveolata</taxon>
        <taxon>Dinophyceae</taxon>
        <taxon>Suessiales</taxon>
        <taxon>Symbiodiniaceae</taxon>
        <taxon>Symbiodinium</taxon>
    </lineage>
</organism>
<dbReference type="Proteomes" id="UP000601435">
    <property type="component" value="Unassembled WGS sequence"/>
</dbReference>
<dbReference type="AlphaFoldDB" id="A0A813B9E2"/>
<keyword evidence="3" id="KW-1185">Reference proteome</keyword>
<sequence>MPHIRRPEVRDAIFEHGWETLLKDAALCAELKQRCGLCYQWVCGVRGIRKHIRDKHGDEFTPHEKDPLKQEAELWGSLLPSLPEGVAALQEAAKVLADSSQKDGKRRRTQDESSALTSQSGQGRGKGKGKGKGKAKKEAAKMNLDEAVQLMAAVTLQLVDQSSRIQLDTSFLLTIKNEGGPENLLPVMHKVWAQWKKIQAEEPEKLERPLRCSMLIALLMEMKARAEKLLQDAAQQERLKGLEWIDSFQSMRGLTPEMKGYSVAFEVAVGLRSEAEPLHRIFSEWTDLQVIRGIEITIVFFMLLHPWQAWALVQGSDAPWVSRWQAGAWLGDRFEVEDAGDNIIFMPIPGGSRM</sequence>
<proteinExistence type="predicted"/>
<accession>A0A813B9E2</accession>
<feature type="compositionally biased region" description="Basic residues" evidence="1">
    <location>
        <begin position="125"/>
        <end position="135"/>
    </location>
</feature>
<evidence type="ECO:0000313" key="2">
    <source>
        <dbReference type="EMBL" id="CAE7894212.1"/>
    </source>
</evidence>
<dbReference type="EMBL" id="CAJNJA010068239">
    <property type="protein sequence ID" value="CAE7894212.1"/>
    <property type="molecule type" value="Genomic_DNA"/>
</dbReference>
<reference evidence="2" key="1">
    <citation type="submission" date="2021-02" db="EMBL/GenBank/DDBJ databases">
        <authorList>
            <person name="Dougan E. K."/>
            <person name="Rhodes N."/>
            <person name="Thang M."/>
            <person name="Chan C."/>
        </authorList>
    </citation>
    <scope>NUCLEOTIDE SEQUENCE</scope>
</reference>
<feature type="region of interest" description="Disordered" evidence="1">
    <location>
        <begin position="97"/>
        <end position="138"/>
    </location>
</feature>
<evidence type="ECO:0000313" key="3">
    <source>
        <dbReference type="Proteomes" id="UP000601435"/>
    </source>
</evidence>
<evidence type="ECO:0000256" key="1">
    <source>
        <dbReference type="SAM" id="MobiDB-lite"/>
    </source>
</evidence>
<name>A0A813B9E2_9DINO</name>
<protein>
    <submittedName>
        <fullName evidence="2">Uncharacterized protein</fullName>
    </submittedName>
</protein>
<comment type="caution">
    <text evidence="2">The sequence shown here is derived from an EMBL/GenBank/DDBJ whole genome shotgun (WGS) entry which is preliminary data.</text>
</comment>
<gene>
    <name evidence="2" type="ORF">SNEC2469_LOCUS29874</name>
</gene>